<comment type="function">
    <text evidence="13">Small subunit of the glutamine-dependent carbamoyl phosphate synthetase (CPSase). CPSase catalyzes the formation of carbamoyl phosphate from the ammonia moiety of glutamine, carbonate, and phosphate donated by ATP, constituting the first step of 2 biosynthetic pathways, one leading to arginine and/or urea and the other to pyrimidine nucleotides. The small subunit (glutamine amidotransferase) binds and cleaves glutamine to supply the large subunit with the substrate ammonia.</text>
</comment>
<feature type="binding site" evidence="13">
    <location>
        <position position="313"/>
    </location>
    <ligand>
        <name>L-glutamine</name>
        <dbReference type="ChEBI" id="CHEBI:58359"/>
    </ligand>
</feature>
<keyword evidence="5 13" id="KW-0436">Ligase</keyword>
<dbReference type="GO" id="GO:0004359">
    <property type="term" value="F:glutaminase activity"/>
    <property type="evidence" value="ECO:0007669"/>
    <property type="project" value="RHEA"/>
</dbReference>
<evidence type="ECO:0000259" key="14">
    <source>
        <dbReference type="SMART" id="SM01097"/>
    </source>
</evidence>
<name>A0A1J4NZF2_9ACTN</name>
<feature type="binding site" evidence="13">
    <location>
        <position position="243"/>
    </location>
    <ligand>
        <name>L-glutamine</name>
        <dbReference type="ChEBI" id="CHEBI:58359"/>
    </ligand>
</feature>
<dbReference type="AlphaFoldDB" id="A0A1J4NZF2"/>
<dbReference type="GO" id="GO:0006541">
    <property type="term" value="P:glutamine metabolic process"/>
    <property type="evidence" value="ECO:0007669"/>
    <property type="project" value="InterPro"/>
</dbReference>
<feature type="region of interest" description="CPSase" evidence="13">
    <location>
        <begin position="1"/>
        <end position="192"/>
    </location>
</feature>
<dbReference type="FunFam" id="3.40.50.880:FF:000018">
    <property type="entry name" value="Carbamoyl-phosphate synthase small chain"/>
    <property type="match status" value="1"/>
</dbReference>
<dbReference type="RefSeq" id="WP_046583166.1">
    <property type="nucleotide sequence ID" value="NZ_LAVA02000037.1"/>
</dbReference>
<dbReference type="GO" id="GO:0044205">
    <property type="term" value="P:'de novo' UMP biosynthetic process"/>
    <property type="evidence" value="ECO:0007669"/>
    <property type="project" value="UniProtKB-UniRule"/>
</dbReference>
<dbReference type="FunFam" id="3.50.30.20:FF:000001">
    <property type="entry name" value="Carbamoyl-phosphate synthase small chain"/>
    <property type="match status" value="1"/>
</dbReference>
<dbReference type="PRINTS" id="PR00099">
    <property type="entry name" value="CPSGATASE"/>
</dbReference>
<evidence type="ECO:0000256" key="10">
    <source>
        <dbReference type="ARBA" id="ARBA00022975"/>
    </source>
</evidence>
<comment type="catalytic activity">
    <reaction evidence="12 13">
        <text>L-glutamine + H2O = L-glutamate + NH4(+)</text>
        <dbReference type="Rhea" id="RHEA:15889"/>
        <dbReference type="ChEBI" id="CHEBI:15377"/>
        <dbReference type="ChEBI" id="CHEBI:28938"/>
        <dbReference type="ChEBI" id="CHEBI:29985"/>
        <dbReference type="ChEBI" id="CHEBI:58359"/>
    </reaction>
</comment>
<dbReference type="PRINTS" id="PR00096">
    <property type="entry name" value="GATASE"/>
</dbReference>
<evidence type="ECO:0000256" key="7">
    <source>
        <dbReference type="ARBA" id="ARBA00022741"/>
    </source>
</evidence>
<keyword evidence="4 13" id="KW-0055">Arginine biosynthesis</keyword>
<evidence type="ECO:0000256" key="6">
    <source>
        <dbReference type="ARBA" id="ARBA00022605"/>
    </source>
</evidence>
<dbReference type="Gene3D" id="3.50.30.20">
    <property type="entry name" value="Carbamoyl-phosphate synthase small subunit, N-terminal domain"/>
    <property type="match status" value="1"/>
</dbReference>
<dbReference type="InterPro" id="IPR029062">
    <property type="entry name" value="Class_I_gatase-like"/>
</dbReference>
<comment type="subunit">
    <text evidence="13">Composed of two chains; the small (or glutamine) chain promotes the hydrolysis of glutamine to ammonia, which is used by the large (or ammonia) chain to synthesize carbamoyl phosphate. Tetramer of heterodimers (alpha,beta)4.</text>
</comment>
<dbReference type="GO" id="GO:0004088">
    <property type="term" value="F:carbamoyl-phosphate synthase (glutamine-hydrolyzing) activity"/>
    <property type="evidence" value="ECO:0007669"/>
    <property type="project" value="UniProtKB-UniRule"/>
</dbReference>
<dbReference type="InterPro" id="IPR036480">
    <property type="entry name" value="CarbP_synth_ssu_N_sf"/>
</dbReference>
<reference evidence="15" key="1">
    <citation type="submission" date="2016-10" db="EMBL/GenBank/DDBJ databases">
        <title>Genome sequence of Streptomyces mangrovisoli MUSC 149.</title>
        <authorList>
            <person name="Lee L.-H."/>
            <person name="Ser H.-L."/>
        </authorList>
    </citation>
    <scope>NUCLEOTIDE SEQUENCE [LARGE SCALE GENOMIC DNA]</scope>
    <source>
        <strain evidence="15">MUSC 149</strain>
    </source>
</reference>
<keyword evidence="16" id="KW-1185">Reference proteome</keyword>
<dbReference type="PROSITE" id="PS51273">
    <property type="entry name" value="GATASE_TYPE_1"/>
    <property type="match status" value="1"/>
</dbReference>
<protein>
    <recommendedName>
        <fullName evidence="13">Carbamoyl phosphate synthase small chain</fullName>
        <ecNumber evidence="13">6.3.5.5</ecNumber>
    </recommendedName>
    <alternativeName>
        <fullName evidence="13">Carbamoyl phosphate synthetase glutamine chain</fullName>
    </alternativeName>
</protein>
<keyword evidence="9 13" id="KW-0315">Glutamine amidotransferase</keyword>
<evidence type="ECO:0000313" key="16">
    <source>
        <dbReference type="Proteomes" id="UP000034196"/>
    </source>
</evidence>
<dbReference type="HAMAP" id="MF_01209">
    <property type="entry name" value="CPSase_S_chain"/>
    <property type="match status" value="1"/>
</dbReference>
<dbReference type="Gene3D" id="3.40.50.880">
    <property type="match status" value="1"/>
</dbReference>
<dbReference type="PANTHER" id="PTHR43418">
    <property type="entry name" value="MULTIFUNCTIONAL TRYPTOPHAN BIOSYNTHESIS PROTEIN-RELATED"/>
    <property type="match status" value="1"/>
</dbReference>
<feature type="active site" evidence="13">
    <location>
        <position position="361"/>
    </location>
</feature>
<feature type="binding site" evidence="13">
    <location>
        <position position="273"/>
    </location>
    <ligand>
        <name>L-glutamine</name>
        <dbReference type="ChEBI" id="CHEBI:58359"/>
    </ligand>
</feature>
<evidence type="ECO:0000256" key="1">
    <source>
        <dbReference type="ARBA" id="ARBA00004812"/>
    </source>
</evidence>
<dbReference type="GO" id="GO:0005524">
    <property type="term" value="F:ATP binding"/>
    <property type="evidence" value="ECO:0007669"/>
    <property type="project" value="UniProtKB-UniRule"/>
</dbReference>
<dbReference type="EMBL" id="LAVA02000037">
    <property type="protein sequence ID" value="OIJ66613.1"/>
    <property type="molecule type" value="Genomic_DNA"/>
</dbReference>
<keyword evidence="10 13" id="KW-0665">Pyrimidine biosynthesis</keyword>
<evidence type="ECO:0000313" key="15">
    <source>
        <dbReference type="EMBL" id="OIJ66613.1"/>
    </source>
</evidence>
<dbReference type="SUPFAM" id="SSF52021">
    <property type="entry name" value="Carbamoyl phosphate synthetase, small subunit N-terminal domain"/>
    <property type="match status" value="1"/>
</dbReference>
<accession>A0A1J4NZF2</accession>
<feature type="binding site" evidence="13">
    <location>
        <position position="60"/>
    </location>
    <ligand>
        <name>L-glutamine</name>
        <dbReference type="ChEBI" id="CHEBI:58359"/>
    </ligand>
</feature>
<dbReference type="SUPFAM" id="SSF52317">
    <property type="entry name" value="Class I glutamine amidotransferase-like"/>
    <property type="match status" value="1"/>
</dbReference>
<dbReference type="InterPro" id="IPR035686">
    <property type="entry name" value="CPSase_GATase1"/>
</dbReference>
<dbReference type="Pfam" id="PF00117">
    <property type="entry name" value="GATase"/>
    <property type="match status" value="1"/>
</dbReference>
<evidence type="ECO:0000256" key="13">
    <source>
        <dbReference type="HAMAP-Rule" id="MF_01209"/>
    </source>
</evidence>
<feature type="domain" description="Carbamoyl-phosphate synthase small subunit N-terminal" evidence="14">
    <location>
        <begin position="16"/>
        <end position="146"/>
    </location>
</feature>
<keyword evidence="6 13" id="KW-0028">Amino-acid biosynthesis</keyword>
<feature type="binding site" evidence="13">
    <location>
        <position position="241"/>
    </location>
    <ligand>
        <name>L-glutamine</name>
        <dbReference type="ChEBI" id="CHEBI:58359"/>
    </ligand>
</feature>
<dbReference type="NCBIfam" id="NF009475">
    <property type="entry name" value="PRK12838.1"/>
    <property type="match status" value="1"/>
</dbReference>
<comment type="catalytic activity">
    <reaction evidence="11 13">
        <text>hydrogencarbonate + L-glutamine + 2 ATP + H2O = carbamoyl phosphate + L-glutamate + 2 ADP + phosphate + 2 H(+)</text>
        <dbReference type="Rhea" id="RHEA:18633"/>
        <dbReference type="ChEBI" id="CHEBI:15377"/>
        <dbReference type="ChEBI" id="CHEBI:15378"/>
        <dbReference type="ChEBI" id="CHEBI:17544"/>
        <dbReference type="ChEBI" id="CHEBI:29985"/>
        <dbReference type="ChEBI" id="CHEBI:30616"/>
        <dbReference type="ChEBI" id="CHEBI:43474"/>
        <dbReference type="ChEBI" id="CHEBI:58228"/>
        <dbReference type="ChEBI" id="CHEBI:58359"/>
        <dbReference type="ChEBI" id="CHEBI:456216"/>
        <dbReference type="EC" id="6.3.5.5"/>
    </reaction>
</comment>
<feature type="binding site" evidence="13">
    <location>
        <position position="270"/>
    </location>
    <ligand>
        <name>L-glutamine</name>
        <dbReference type="ChEBI" id="CHEBI:58359"/>
    </ligand>
</feature>
<dbReference type="InterPro" id="IPR017926">
    <property type="entry name" value="GATASE"/>
</dbReference>
<proteinExistence type="inferred from homology"/>
<feature type="binding site" evidence="13">
    <location>
        <position position="314"/>
    </location>
    <ligand>
        <name>L-glutamine</name>
        <dbReference type="ChEBI" id="CHEBI:58359"/>
    </ligand>
</feature>
<dbReference type="GO" id="GO:0006526">
    <property type="term" value="P:L-arginine biosynthetic process"/>
    <property type="evidence" value="ECO:0007669"/>
    <property type="project" value="UniProtKB-UniRule"/>
</dbReference>
<sequence length="390" mass="41945">MTTPTQGAASQRHKAAPAVLVLEDGRMFRGRAYGASGVTFGEAVFSTGMTGYQETLTDPSYHRQVVVMTAPHVGNTGVNDEDPESKRIWVAGYVVRDPARVPSNWRSRRSLDEELRAQGVVGISGIDTRALTRHLRERGAMRVGIFSGNALPDEGTMLAEVRQAPEMKGADLSAEVATQEAYVVPAIGEKKFTVAAVDLGIKGMTPHRMAERGIEVHVLPATATAEDIYAVNPDGVFFSNGPGDPATADHPVAVMRAVLERGTPLFGICFGNQILGRALGFGTYKLKYGHRGINQPVQDRTTGKVEVTAHNHGFAVDAPLDGTTDTPFGRVQVSHVCLNDNVVEGLQLLDRPAFSVQYHPEAAAGPHDAAYLFDRFTSLMNTAPMEGQRA</sequence>
<dbReference type="EC" id="6.3.5.5" evidence="13"/>
<dbReference type="GO" id="GO:0006207">
    <property type="term" value="P:'de novo' pyrimidine nucleobase biosynthetic process"/>
    <property type="evidence" value="ECO:0007669"/>
    <property type="project" value="InterPro"/>
</dbReference>
<evidence type="ECO:0000256" key="5">
    <source>
        <dbReference type="ARBA" id="ARBA00022598"/>
    </source>
</evidence>
<dbReference type="CDD" id="cd01744">
    <property type="entry name" value="GATase1_CPSase"/>
    <property type="match status" value="1"/>
</dbReference>
<dbReference type="Pfam" id="PF00988">
    <property type="entry name" value="CPSase_sm_chain"/>
    <property type="match status" value="1"/>
</dbReference>
<feature type="active site" description="Nucleophile" evidence="13">
    <location>
        <position position="269"/>
    </location>
</feature>
<evidence type="ECO:0000256" key="11">
    <source>
        <dbReference type="ARBA" id="ARBA00048816"/>
    </source>
</evidence>
<dbReference type="STRING" id="1428628.WN71_017490"/>
<keyword evidence="7 13" id="KW-0547">Nucleotide-binding</keyword>
<evidence type="ECO:0000256" key="12">
    <source>
        <dbReference type="ARBA" id="ARBA00049285"/>
    </source>
</evidence>
<evidence type="ECO:0000256" key="2">
    <source>
        <dbReference type="ARBA" id="ARBA00005077"/>
    </source>
</evidence>
<dbReference type="SMART" id="SM01097">
    <property type="entry name" value="CPSase_sm_chain"/>
    <property type="match status" value="1"/>
</dbReference>
<dbReference type="PRINTS" id="PR00097">
    <property type="entry name" value="ANTSNTHASEII"/>
</dbReference>
<comment type="similarity">
    <text evidence="3 13">Belongs to the CarA family.</text>
</comment>
<dbReference type="NCBIfam" id="TIGR01368">
    <property type="entry name" value="CPSaseIIsmall"/>
    <property type="match status" value="1"/>
</dbReference>
<feature type="binding site" evidence="13">
    <location>
        <position position="311"/>
    </location>
    <ligand>
        <name>L-glutamine</name>
        <dbReference type="ChEBI" id="CHEBI:58359"/>
    </ligand>
</feature>
<organism evidence="15 16">
    <name type="scientific">Streptomyces mangrovisoli</name>
    <dbReference type="NCBI Taxonomy" id="1428628"/>
    <lineage>
        <taxon>Bacteria</taxon>
        <taxon>Bacillati</taxon>
        <taxon>Actinomycetota</taxon>
        <taxon>Actinomycetes</taxon>
        <taxon>Kitasatosporales</taxon>
        <taxon>Streptomycetaceae</taxon>
        <taxon>Streptomyces</taxon>
    </lineage>
</organism>
<gene>
    <name evidence="13" type="primary">carA</name>
    <name evidence="15" type="ORF">WN71_017490</name>
</gene>
<dbReference type="OrthoDB" id="9804328at2"/>
<keyword evidence="8 13" id="KW-0067">ATP-binding</keyword>
<dbReference type="PANTHER" id="PTHR43418:SF7">
    <property type="entry name" value="CARBAMOYL-PHOSPHATE SYNTHASE SMALL CHAIN"/>
    <property type="match status" value="1"/>
</dbReference>
<dbReference type="Proteomes" id="UP000034196">
    <property type="component" value="Unassembled WGS sequence"/>
</dbReference>
<dbReference type="UniPathway" id="UPA00068">
    <property type="reaction ID" value="UER00171"/>
</dbReference>
<dbReference type="InterPro" id="IPR050472">
    <property type="entry name" value="Anth_synth/Amidotransfase"/>
</dbReference>
<evidence type="ECO:0000256" key="9">
    <source>
        <dbReference type="ARBA" id="ARBA00022962"/>
    </source>
</evidence>
<comment type="caution">
    <text evidence="15">The sequence shown here is derived from an EMBL/GenBank/DDBJ whole genome shotgun (WGS) entry which is preliminary data.</text>
</comment>
<dbReference type="InterPro" id="IPR006274">
    <property type="entry name" value="CarbamoylP_synth_ssu"/>
</dbReference>
<dbReference type="InterPro" id="IPR002474">
    <property type="entry name" value="CarbamoylP_synth_ssu_N"/>
</dbReference>
<comment type="pathway">
    <text evidence="1 13">Pyrimidine metabolism; UMP biosynthesis via de novo pathway; (S)-dihydroorotate from bicarbonate: step 1/3.</text>
</comment>
<evidence type="ECO:0000256" key="3">
    <source>
        <dbReference type="ARBA" id="ARBA00007800"/>
    </source>
</evidence>
<evidence type="ECO:0000256" key="8">
    <source>
        <dbReference type="ARBA" id="ARBA00022840"/>
    </source>
</evidence>
<feature type="active site" evidence="13">
    <location>
        <position position="359"/>
    </location>
</feature>
<dbReference type="UniPathway" id="UPA00070">
    <property type="reaction ID" value="UER00115"/>
</dbReference>
<comment type="pathway">
    <text evidence="2 13">Amino-acid biosynthesis; L-arginine biosynthesis; carbamoyl phosphate from bicarbonate: step 1/1.</text>
</comment>
<evidence type="ECO:0000256" key="4">
    <source>
        <dbReference type="ARBA" id="ARBA00022571"/>
    </source>
</evidence>